<reference evidence="1" key="2">
    <citation type="submission" date="2014-01" db="EMBL/GenBank/DDBJ databases">
        <authorList>
            <person name="Hammerl J."/>
        </authorList>
    </citation>
    <scope>NUCLEOTIDE SEQUENCE</scope>
    <source>
        <strain evidence="1">48/10</strain>
        <plasmid evidence="1">p48/10</plasmid>
    </source>
</reference>
<accession>A0AAI8ZLK2</accession>
<keyword evidence="1" id="KW-0614">Plasmid</keyword>
<reference evidence="1" key="1">
    <citation type="journal article" date="2014" name="Genome Announc.">
        <title>Complete Nucleotide Sequence of pVv01, a P1-Like Plasmid Prophage of Vibrio vulnificus.</title>
        <authorList>
            <person name="Hammerl J.A."/>
            <person name="Klevanskaa K."/>
            <person name="Strauch E."/>
            <person name="Hertwig S."/>
        </authorList>
    </citation>
    <scope>NUCLEOTIDE SEQUENCE</scope>
    <source>
        <strain evidence="1">48/10</strain>
    </source>
</reference>
<dbReference type="AlphaFoldDB" id="A0AAI8ZLK2"/>
<dbReference type="RefSeq" id="WP_032071999.1">
    <property type="nucleotide sequence ID" value="NC_025128.1"/>
</dbReference>
<proteinExistence type="predicted"/>
<dbReference type="EMBL" id="HG803186">
    <property type="protein sequence ID" value="CDM12477.1"/>
    <property type="molecule type" value="Genomic_DNA"/>
</dbReference>
<geneLocation type="plasmid" evidence="1">
    <name>p48/10</name>
</geneLocation>
<sequence>MAKRINNKQVKQMISDVVLQGRKAFWHGEESEVFAAKSFEQLNDYFGMEEAEDERGNLVSTNWQYFWRPCVSEKGWGNKKGRYITKGAPCYNKRGELINEYEVLPLICGVYGNAEDIAQLTTSYN</sequence>
<organism evidence="1">
    <name type="scientific">Vibrio vulnificus</name>
    <dbReference type="NCBI Taxonomy" id="672"/>
    <lineage>
        <taxon>Bacteria</taxon>
        <taxon>Pseudomonadati</taxon>
        <taxon>Pseudomonadota</taxon>
        <taxon>Gammaproteobacteria</taxon>
        <taxon>Vibrionales</taxon>
        <taxon>Vibrionaceae</taxon>
        <taxon>Vibrio</taxon>
    </lineage>
</organism>
<protein>
    <submittedName>
        <fullName evidence="1">Uncharacterized protein</fullName>
    </submittedName>
</protein>
<evidence type="ECO:0000313" key="1">
    <source>
        <dbReference type="EMBL" id="CDM12477.1"/>
    </source>
</evidence>
<name>A0AAI8ZLK2_VIBVL</name>